<sequence>MEAGEATIEKAETGNKQQQENQQQQQQQQLPAKDETATRVAAAEVATGGQAAAEVTRGSVKGTLCSLSGLLSIIIQERLPDFAKQAEHLNTTIRPKWSRGLSWNSMFKFGLRLSTSGLRGRQTIKTNTMEL</sequence>
<proteinExistence type="predicted"/>
<protein>
    <submittedName>
        <fullName evidence="2">Uncharacterized protein</fullName>
    </submittedName>
</protein>
<comment type="caution">
    <text evidence="2">The sequence shown here is derived from an EMBL/GenBank/DDBJ whole genome shotgun (WGS) entry which is preliminary data.</text>
</comment>
<evidence type="ECO:0000313" key="3">
    <source>
        <dbReference type="Proteomes" id="UP000735302"/>
    </source>
</evidence>
<accession>A0AAV4D802</accession>
<feature type="region of interest" description="Disordered" evidence="1">
    <location>
        <begin position="1"/>
        <end position="39"/>
    </location>
</feature>
<name>A0AAV4D802_9GAST</name>
<evidence type="ECO:0000313" key="2">
    <source>
        <dbReference type="EMBL" id="GFO40382.1"/>
    </source>
</evidence>
<dbReference type="AlphaFoldDB" id="A0AAV4D802"/>
<organism evidence="2 3">
    <name type="scientific">Plakobranchus ocellatus</name>
    <dbReference type="NCBI Taxonomy" id="259542"/>
    <lineage>
        <taxon>Eukaryota</taxon>
        <taxon>Metazoa</taxon>
        <taxon>Spiralia</taxon>
        <taxon>Lophotrochozoa</taxon>
        <taxon>Mollusca</taxon>
        <taxon>Gastropoda</taxon>
        <taxon>Heterobranchia</taxon>
        <taxon>Euthyneura</taxon>
        <taxon>Panpulmonata</taxon>
        <taxon>Sacoglossa</taxon>
        <taxon>Placobranchoidea</taxon>
        <taxon>Plakobranchidae</taxon>
        <taxon>Plakobranchus</taxon>
    </lineage>
</organism>
<dbReference type="Proteomes" id="UP000735302">
    <property type="component" value="Unassembled WGS sequence"/>
</dbReference>
<feature type="compositionally biased region" description="Low complexity" evidence="1">
    <location>
        <begin position="17"/>
        <end position="29"/>
    </location>
</feature>
<dbReference type="EMBL" id="BLXT01007613">
    <property type="protein sequence ID" value="GFO40382.1"/>
    <property type="molecule type" value="Genomic_DNA"/>
</dbReference>
<gene>
    <name evidence="2" type="ORF">PoB_006688700</name>
</gene>
<reference evidence="2 3" key="1">
    <citation type="journal article" date="2021" name="Elife">
        <title>Chloroplast acquisition without the gene transfer in kleptoplastic sea slugs, Plakobranchus ocellatus.</title>
        <authorList>
            <person name="Maeda T."/>
            <person name="Takahashi S."/>
            <person name="Yoshida T."/>
            <person name="Shimamura S."/>
            <person name="Takaki Y."/>
            <person name="Nagai Y."/>
            <person name="Toyoda A."/>
            <person name="Suzuki Y."/>
            <person name="Arimoto A."/>
            <person name="Ishii H."/>
            <person name="Satoh N."/>
            <person name="Nishiyama T."/>
            <person name="Hasebe M."/>
            <person name="Maruyama T."/>
            <person name="Minagawa J."/>
            <person name="Obokata J."/>
            <person name="Shigenobu S."/>
        </authorList>
    </citation>
    <scope>NUCLEOTIDE SEQUENCE [LARGE SCALE GENOMIC DNA]</scope>
</reference>
<keyword evidence="3" id="KW-1185">Reference proteome</keyword>
<evidence type="ECO:0000256" key="1">
    <source>
        <dbReference type="SAM" id="MobiDB-lite"/>
    </source>
</evidence>